<proteinExistence type="predicted"/>
<name>A0A8X7V8T3_BRACI</name>
<evidence type="ECO:0000313" key="1">
    <source>
        <dbReference type="EMBL" id="KAG2303936.1"/>
    </source>
</evidence>
<evidence type="ECO:0000313" key="2">
    <source>
        <dbReference type="Proteomes" id="UP000886595"/>
    </source>
</evidence>
<organism evidence="1 2">
    <name type="scientific">Brassica carinata</name>
    <name type="common">Ethiopian mustard</name>
    <name type="synonym">Abyssinian cabbage</name>
    <dbReference type="NCBI Taxonomy" id="52824"/>
    <lineage>
        <taxon>Eukaryota</taxon>
        <taxon>Viridiplantae</taxon>
        <taxon>Streptophyta</taxon>
        <taxon>Embryophyta</taxon>
        <taxon>Tracheophyta</taxon>
        <taxon>Spermatophyta</taxon>
        <taxon>Magnoliopsida</taxon>
        <taxon>eudicotyledons</taxon>
        <taxon>Gunneridae</taxon>
        <taxon>Pentapetalae</taxon>
        <taxon>rosids</taxon>
        <taxon>malvids</taxon>
        <taxon>Brassicales</taxon>
        <taxon>Brassicaceae</taxon>
        <taxon>Brassiceae</taxon>
        <taxon>Brassica</taxon>
    </lineage>
</organism>
<sequence length="164" mass="18357">MHLRLSNDDLSVAVVEKPTGKKDDKRISYNWNDAEIKTISEVVVANQPLFRCEHCRSNISNVAPKLFETIENRKVPSYTIPPYQQISKLSPLTPLNKRRLVLGLEKIKDQVNDSPVFTSCLTSLSKGLQKRSFKSMKTKGCHQARSSSNGSVIQIASKSLTVLT</sequence>
<accession>A0A8X7V8T3</accession>
<dbReference type="EMBL" id="JAAMPC010000007">
    <property type="protein sequence ID" value="KAG2303936.1"/>
    <property type="molecule type" value="Genomic_DNA"/>
</dbReference>
<comment type="caution">
    <text evidence="1">The sequence shown here is derived from an EMBL/GenBank/DDBJ whole genome shotgun (WGS) entry which is preliminary data.</text>
</comment>
<keyword evidence="2" id="KW-1185">Reference proteome</keyword>
<reference evidence="1 2" key="1">
    <citation type="submission" date="2020-02" db="EMBL/GenBank/DDBJ databases">
        <authorList>
            <person name="Ma Q."/>
            <person name="Huang Y."/>
            <person name="Song X."/>
            <person name="Pei D."/>
        </authorList>
    </citation>
    <scope>NUCLEOTIDE SEQUENCE [LARGE SCALE GENOMIC DNA]</scope>
    <source>
        <strain evidence="1">Sxm20200214</strain>
        <tissue evidence="1">Leaf</tissue>
    </source>
</reference>
<protein>
    <submittedName>
        <fullName evidence="1">Uncharacterized protein</fullName>
    </submittedName>
</protein>
<dbReference type="AlphaFoldDB" id="A0A8X7V8T3"/>
<dbReference type="Proteomes" id="UP000886595">
    <property type="component" value="Unassembled WGS sequence"/>
</dbReference>
<gene>
    <name evidence="1" type="ORF">Bca52824_032587</name>
</gene>